<evidence type="ECO:0000259" key="4">
    <source>
        <dbReference type="PROSITE" id="PS50234"/>
    </source>
</evidence>
<feature type="signal peptide" evidence="2">
    <location>
        <begin position="1"/>
        <end position="16"/>
    </location>
</feature>
<evidence type="ECO:0000256" key="2">
    <source>
        <dbReference type="SAM" id="SignalP"/>
    </source>
</evidence>
<dbReference type="PANTHER" id="PTHR31024:SF3">
    <property type="entry name" value="C-TYPE LECTIN-RELATED"/>
    <property type="match status" value="1"/>
</dbReference>
<organism evidence="6 7">
    <name type="scientific">Acrobeloides nanus</name>
    <dbReference type="NCBI Taxonomy" id="290746"/>
    <lineage>
        <taxon>Eukaryota</taxon>
        <taxon>Metazoa</taxon>
        <taxon>Ecdysozoa</taxon>
        <taxon>Nematoda</taxon>
        <taxon>Chromadorea</taxon>
        <taxon>Rhabditida</taxon>
        <taxon>Tylenchina</taxon>
        <taxon>Cephalobomorpha</taxon>
        <taxon>Cephaloboidea</taxon>
        <taxon>Cephalobidae</taxon>
        <taxon>Acrobeloides</taxon>
    </lineage>
</organism>
<dbReference type="InterPro" id="IPR016187">
    <property type="entry name" value="CTDL_fold"/>
</dbReference>
<dbReference type="InterPro" id="IPR003886">
    <property type="entry name" value="NIDO_dom"/>
</dbReference>
<dbReference type="AlphaFoldDB" id="A0A914CS15"/>
<dbReference type="Pfam" id="PF00059">
    <property type="entry name" value="Lectin_C"/>
    <property type="match status" value="1"/>
</dbReference>
<evidence type="ECO:0000259" key="5">
    <source>
        <dbReference type="PROSITE" id="PS51220"/>
    </source>
</evidence>
<dbReference type="InterPro" id="IPR001304">
    <property type="entry name" value="C-type_lectin-like"/>
</dbReference>
<dbReference type="Proteomes" id="UP000887540">
    <property type="component" value="Unplaced"/>
</dbReference>
<sequence length="675" mass="73746">MYKLLIICSIFLYAYAEVSLNNFFPYGPSQGDASMIRSDDGSSPQIDISTNYRFFGLNQSFLWINVNGAISFKSVINVYTPSCAPVVGAFSMISPYWADVDIRTTGNIYYRESRNSNVLQQANMEIRNAFPEIDNVNMTWAYIITWYNVTYYPDTDPNENKTRNFFQCALATDERFSYAIFYYNQMLWTTGDASGGHGGLGGTPAQAGFDAGDGVHRFMINGSCQNDINTTLVTKSNVGKPGVWVFSVANSTIVAPPTRSTITSTKKIMTTPTTTVKTTPTTAKATPTTTAPISGLSNSDGTPCSCNKPTMWLDIIVAIDKSKSIGVGGLGSIGSQLATMFYGANIAQGGSGYYSRVALVLFSSDVKVLGDLKTYTSYNDLVKVFLNLEGYHNTTDIVVDIYSALDTAQNIFESQSDTSTRQARKVVLLFASSYNQIGGNDPKTIANQMNNSNVFIVTVDYKDVGGAATELLSQISTPFMNFTSADETNGADVFAEVDQALCFANCICPKSMQQVITYNATSGRQVYWSDCIIPYDSGSFAQFAQVACKEIGGSLVSLTTSAKADIVINLANQKISSKRFHIGLHRNVAKNLVWYGYNSTEYPLSAAYQNWAPGFNSGSAGDCVYTEKYDGRTWGWMTENCLGQNPYAYICQVRACDSTYGTCDCASWFNDPSCS</sequence>
<dbReference type="SMART" id="SM00327">
    <property type="entry name" value="VWA"/>
    <property type="match status" value="1"/>
</dbReference>
<feature type="compositionally biased region" description="Low complexity" evidence="1">
    <location>
        <begin position="273"/>
        <end position="294"/>
    </location>
</feature>
<reference evidence="7" key="1">
    <citation type="submission" date="2022-11" db="UniProtKB">
        <authorList>
            <consortium name="WormBaseParasite"/>
        </authorList>
    </citation>
    <scope>IDENTIFICATION</scope>
</reference>
<dbReference type="Pfam" id="PF06119">
    <property type="entry name" value="NIDO"/>
    <property type="match status" value="1"/>
</dbReference>
<dbReference type="Pfam" id="PF00092">
    <property type="entry name" value="VWA"/>
    <property type="match status" value="1"/>
</dbReference>
<dbReference type="PROSITE" id="PS51220">
    <property type="entry name" value="NIDO"/>
    <property type="match status" value="1"/>
</dbReference>
<feature type="domain" description="VWFA" evidence="4">
    <location>
        <begin position="314"/>
        <end position="497"/>
    </location>
</feature>
<feature type="region of interest" description="Disordered" evidence="1">
    <location>
        <begin position="273"/>
        <end position="299"/>
    </location>
</feature>
<proteinExistence type="predicted"/>
<evidence type="ECO:0000313" key="6">
    <source>
        <dbReference type="Proteomes" id="UP000887540"/>
    </source>
</evidence>
<dbReference type="InterPro" id="IPR002035">
    <property type="entry name" value="VWF_A"/>
</dbReference>
<keyword evidence="2" id="KW-0732">Signal</keyword>
<dbReference type="PROSITE" id="PS50234">
    <property type="entry name" value="VWFA"/>
    <property type="match status" value="1"/>
</dbReference>
<dbReference type="SUPFAM" id="SSF53300">
    <property type="entry name" value="vWA-like"/>
    <property type="match status" value="1"/>
</dbReference>
<feature type="domain" description="NIDO" evidence="5">
    <location>
        <begin position="95"/>
        <end position="251"/>
    </location>
</feature>
<evidence type="ECO:0000313" key="7">
    <source>
        <dbReference type="WBParaSite" id="ACRNAN_scaffold1336.g20087.t1"/>
    </source>
</evidence>
<dbReference type="SUPFAM" id="SSF56436">
    <property type="entry name" value="C-type lectin-like"/>
    <property type="match status" value="1"/>
</dbReference>
<dbReference type="PANTHER" id="PTHR31024">
    <property type="entry name" value="C-TYPE LECTIN"/>
    <property type="match status" value="1"/>
</dbReference>
<dbReference type="InterPro" id="IPR016186">
    <property type="entry name" value="C-type_lectin-like/link_sf"/>
</dbReference>
<dbReference type="WBParaSite" id="ACRNAN_scaffold1336.g20087.t1">
    <property type="protein sequence ID" value="ACRNAN_scaffold1336.g20087.t1"/>
    <property type="gene ID" value="ACRNAN_scaffold1336.g20087"/>
</dbReference>
<evidence type="ECO:0000256" key="1">
    <source>
        <dbReference type="SAM" id="MobiDB-lite"/>
    </source>
</evidence>
<name>A0A914CS15_9BILA</name>
<dbReference type="SMART" id="SM00034">
    <property type="entry name" value="CLECT"/>
    <property type="match status" value="1"/>
</dbReference>
<dbReference type="Gene3D" id="3.10.100.10">
    <property type="entry name" value="Mannose-Binding Protein A, subunit A"/>
    <property type="match status" value="1"/>
</dbReference>
<keyword evidence="6" id="KW-1185">Reference proteome</keyword>
<dbReference type="GO" id="GO:0007160">
    <property type="term" value="P:cell-matrix adhesion"/>
    <property type="evidence" value="ECO:0007669"/>
    <property type="project" value="InterPro"/>
</dbReference>
<protein>
    <submittedName>
        <fullName evidence="7">Uncharacterized protein</fullName>
    </submittedName>
</protein>
<evidence type="ECO:0000259" key="3">
    <source>
        <dbReference type="PROSITE" id="PS50041"/>
    </source>
</evidence>
<feature type="chain" id="PRO_5037056434" evidence="2">
    <location>
        <begin position="17"/>
        <end position="675"/>
    </location>
</feature>
<dbReference type="Gene3D" id="3.40.50.410">
    <property type="entry name" value="von Willebrand factor, type A domain"/>
    <property type="match status" value="1"/>
</dbReference>
<dbReference type="CDD" id="cd00037">
    <property type="entry name" value="CLECT"/>
    <property type="match status" value="1"/>
</dbReference>
<dbReference type="InterPro" id="IPR036465">
    <property type="entry name" value="vWFA_dom_sf"/>
</dbReference>
<dbReference type="SMART" id="SM00539">
    <property type="entry name" value="NIDO"/>
    <property type="match status" value="1"/>
</dbReference>
<accession>A0A914CS15</accession>
<feature type="domain" description="C-type lectin" evidence="3">
    <location>
        <begin position="527"/>
        <end position="641"/>
    </location>
</feature>
<dbReference type="PROSITE" id="PS50041">
    <property type="entry name" value="C_TYPE_LECTIN_2"/>
    <property type="match status" value="1"/>
</dbReference>